<evidence type="ECO:0000256" key="2">
    <source>
        <dbReference type="ARBA" id="ARBA00010441"/>
    </source>
</evidence>
<dbReference type="EC" id="2.7.8.5" evidence="12"/>
<dbReference type="NCBIfam" id="TIGR00560">
    <property type="entry name" value="pgsA"/>
    <property type="match status" value="1"/>
</dbReference>
<feature type="transmembrane region" description="Helical" evidence="11">
    <location>
        <begin position="32"/>
        <end position="52"/>
    </location>
</feature>
<dbReference type="EMBL" id="UOEW01000048">
    <property type="protein sequence ID" value="VAW33928.1"/>
    <property type="molecule type" value="Genomic_DNA"/>
</dbReference>
<keyword evidence="5 11" id="KW-0812">Transmembrane</keyword>
<dbReference type="PANTHER" id="PTHR14269:SF62">
    <property type="entry name" value="CDP-DIACYLGLYCEROL--GLYCEROL-3-PHOSPHATE 3-PHOSPHATIDYLTRANSFERASE 1, CHLOROPLASTIC"/>
    <property type="match status" value="1"/>
</dbReference>
<dbReference type="PANTHER" id="PTHR14269">
    <property type="entry name" value="CDP-DIACYLGLYCEROL--GLYCEROL-3-PHOSPHATE 3-PHOSPHATIDYLTRANSFERASE-RELATED"/>
    <property type="match status" value="1"/>
</dbReference>
<dbReference type="PROSITE" id="PS00379">
    <property type="entry name" value="CDP_ALCOHOL_P_TRANSF"/>
    <property type="match status" value="1"/>
</dbReference>
<evidence type="ECO:0000256" key="7">
    <source>
        <dbReference type="ARBA" id="ARBA00023098"/>
    </source>
</evidence>
<evidence type="ECO:0000256" key="5">
    <source>
        <dbReference type="ARBA" id="ARBA00022692"/>
    </source>
</evidence>
<name>A0A3B0USN9_9ZZZZ</name>
<keyword evidence="7" id="KW-0443">Lipid metabolism</keyword>
<dbReference type="Gene3D" id="1.20.120.1760">
    <property type="match status" value="1"/>
</dbReference>
<keyword evidence="10" id="KW-1208">Phospholipid metabolism</keyword>
<sequence>MTKNLPNTLTVARIVLIPVMLFFFYLPFEWSRTAACIVFFFASITDFFDGYFARKHKTHSRFGAFLDPVADKLTVTTALVILLQDHPTLLMMIATAVIIGREITISALREWMADLGEKASVNVALIGKIKTVFQMFSIGFLLYKQDLWNIPVFTIGLTLLYIATVLTLWSMFVYLKAAWPMMKEKI</sequence>
<evidence type="ECO:0000256" key="10">
    <source>
        <dbReference type="ARBA" id="ARBA00023264"/>
    </source>
</evidence>
<protein>
    <submittedName>
        <fullName evidence="12">CDP-diacylglycerol--glycerol-3-phosphate 3-phosphatidyltransferase</fullName>
        <ecNumber evidence="12">2.7.8.5</ecNumber>
    </submittedName>
</protein>
<keyword evidence="8 11" id="KW-0472">Membrane</keyword>
<dbReference type="InterPro" id="IPR004570">
    <property type="entry name" value="Phosphatidylglycerol_P_synth"/>
</dbReference>
<feature type="transmembrane region" description="Helical" evidence="11">
    <location>
        <begin position="89"/>
        <end position="108"/>
    </location>
</feature>
<evidence type="ECO:0000256" key="1">
    <source>
        <dbReference type="ARBA" id="ARBA00004141"/>
    </source>
</evidence>
<proteinExistence type="inferred from homology"/>
<keyword evidence="6 11" id="KW-1133">Transmembrane helix</keyword>
<dbReference type="GO" id="GO:0008444">
    <property type="term" value="F:CDP-diacylglycerol-glycerol-3-phosphate 3-phosphatidyltransferase activity"/>
    <property type="evidence" value="ECO:0007669"/>
    <property type="project" value="UniProtKB-EC"/>
</dbReference>
<evidence type="ECO:0000256" key="4">
    <source>
        <dbReference type="ARBA" id="ARBA00022679"/>
    </source>
</evidence>
<feature type="transmembrane region" description="Helical" evidence="11">
    <location>
        <begin position="7"/>
        <end position="26"/>
    </location>
</feature>
<gene>
    <name evidence="12" type="ORF">MNBD_GAMMA01-751</name>
</gene>
<feature type="transmembrane region" description="Helical" evidence="11">
    <location>
        <begin position="148"/>
        <end position="175"/>
    </location>
</feature>
<feature type="transmembrane region" description="Helical" evidence="11">
    <location>
        <begin position="120"/>
        <end position="142"/>
    </location>
</feature>
<dbReference type="InterPro" id="IPR000462">
    <property type="entry name" value="CDP-OH_P_trans"/>
</dbReference>
<evidence type="ECO:0000256" key="9">
    <source>
        <dbReference type="ARBA" id="ARBA00023209"/>
    </source>
</evidence>
<dbReference type="AlphaFoldDB" id="A0A3B0USN9"/>
<dbReference type="GO" id="GO:0046474">
    <property type="term" value="P:glycerophospholipid biosynthetic process"/>
    <property type="evidence" value="ECO:0007669"/>
    <property type="project" value="TreeGrafter"/>
</dbReference>
<dbReference type="Pfam" id="PF01066">
    <property type="entry name" value="CDP-OH_P_transf"/>
    <property type="match status" value="1"/>
</dbReference>
<evidence type="ECO:0000256" key="11">
    <source>
        <dbReference type="SAM" id="Phobius"/>
    </source>
</evidence>
<dbReference type="GO" id="GO:0005886">
    <property type="term" value="C:plasma membrane"/>
    <property type="evidence" value="ECO:0007669"/>
    <property type="project" value="TreeGrafter"/>
</dbReference>
<organism evidence="12">
    <name type="scientific">hydrothermal vent metagenome</name>
    <dbReference type="NCBI Taxonomy" id="652676"/>
    <lineage>
        <taxon>unclassified sequences</taxon>
        <taxon>metagenomes</taxon>
        <taxon>ecological metagenomes</taxon>
    </lineage>
</organism>
<evidence type="ECO:0000256" key="6">
    <source>
        <dbReference type="ARBA" id="ARBA00022989"/>
    </source>
</evidence>
<comment type="similarity">
    <text evidence="2">Belongs to the CDP-alcohol phosphatidyltransferase class-I family.</text>
</comment>
<evidence type="ECO:0000313" key="12">
    <source>
        <dbReference type="EMBL" id="VAW33928.1"/>
    </source>
</evidence>
<dbReference type="PIRSF" id="PIRSF000847">
    <property type="entry name" value="Phos_ph_gly_syn"/>
    <property type="match status" value="1"/>
</dbReference>
<evidence type="ECO:0000256" key="3">
    <source>
        <dbReference type="ARBA" id="ARBA00022516"/>
    </source>
</evidence>
<reference evidence="12" key="1">
    <citation type="submission" date="2018-06" db="EMBL/GenBank/DDBJ databases">
        <authorList>
            <person name="Zhirakovskaya E."/>
        </authorList>
    </citation>
    <scope>NUCLEOTIDE SEQUENCE</scope>
</reference>
<keyword evidence="3" id="KW-0444">Lipid biosynthesis</keyword>
<evidence type="ECO:0000256" key="8">
    <source>
        <dbReference type="ARBA" id="ARBA00023136"/>
    </source>
</evidence>
<dbReference type="InterPro" id="IPR050324">
    <property type="entry name" value="CDP-alcohol_PTase-I"/>
</dbReference>
<comment type="subcellular location">
    <subcellularLocation>
        <location evidence="1">Membrane</location>
        <topology evidence="1">Multi-pass membrane protein</topology>
    </subcellularLocation>
</comment>
<accession>A0A3B0USN9</accession>
<keyword evidence="9" id="KW-0594">Phospholipid biosynthesis</keyword>
<keyword evidence="4 12" id="KW-0808">Transferase</keyword>
<dbReference type="InterPro" id="IPR043130">
    <property type="entry name" value="CDP-OH_PTrfase_TM_dom"/>
</dbReference>
<dbReference type="InterPro" id="IPR048254">
    <property type="entry name" value="CDP_ALCOHOL_P_TRANSF_CS"/>
</dbReference>